<feature type="transmembrane region" description="Helical" evidence="6">
    <location>
        <begin position="302"/>
        <end position="324"/>
    </location>
</feature>
<dbReference type="CDD" id="cd17502">
    <property type="entry name" value="MFS_Azr1_MDR_like"/>
    <property type="match status" value="1"/>
</dbReference>
<comment type="caution">
    <text evidence="8">The sequence shown here is derived from an EMBL/GenBank/DDBJ whole genome shotgun (WGS) entry which is preliminary data.</text>
</comment>
<dbReference type="EMBL" id="WHOA01000041">
    <property type="protein sequence ID" value="NOU71196.1"/>
    <property type="molecule type" value="Genomic_DNA"/>
</dbReference>
<feature type="transmembrane region" description="Helical" evidence="6">
    <location>
        <begin position="197"/>
        <end position="217"/>
    </location>
</feature>
<feature type="transmembrane region" description="Helical" evidence="6">
    <location>
        <begin position="223"/>
        <end position="244"/>
    </location>
</feature>
<feature type="transmembrane region" description="Helical" evidence="6">
    <location>
        <begin position="391"/>
        <end position="415"/>
    </location>
</feature>
<keyword evidence="5 6" id="KW-0472">Membrane</keyword>
<evidence type="ECO:0000313" key="8">
    <source>
        <dbReference type="EMBL" id="NOU71196.1"/>
    </source>
</evidence>
<feature type="transmembrane region" description="Helical" evidence="6">
    <location>
        <begin position="164"/>
        <end position="185"/>
    </location>
</feature>
<feature type="transmembrane region" description="Helical" evidence="6">
    <location>
        <begin position="106"/>
        <end position="126"/>
    </location>
</feature>
<dbReference type="Gene3D" id="1.20.1720.10">
    <property type="entry name" value="Multidrug resistance protein D"/>
    <property type="match status" value="1"/>
</dbReference>
<feature type="transmembrane region" description="Helical" evidence="6">
    <location>
        <begin position="46"/>
        <end position="64"/>
    </location>
</feature>
<dbReference type="InterPro" id="IPR036259">
    <property type="entry name" value="MFS_trans_sf"/>
</dbReference>
<dbReference type="PROSITE" id="PS50850">
    <property type="entry name" value="MFS"/>
    <property type="match status" value="1"/>
</dbReference>
<feature type="transmembrane region" description="Helical" evidence="6">
    <location>
        <begin position="331"/>
        <end position="349"/>
    </location>
</feature>
<keyword evidence="3 6" id="KW-0812">Transmembrane</keyword>
<dbReference type="InterPro" id="IPR020846">
    <property type="entry name" value="MFS_dom"/>
</dbReference>
<dbReference type="PRINTS" id="PR01036">
    <property type="entry name" value="TCRTETB"/>
</dbReference>
<evidence type="ECO:0000256" key="6">
    <source>
        <dbReference type="SAM" id="Phobius"/>
    </source>
</evidence>
<dbReference type="SUPFAM" id="SSF103473">
    <property type="entry name" value="MFS general substrate transporter"/>
    <property type="match status" value="1"/>
</dbReference>
<evidence type="ECO:0000256" key="4">
    <source>
        <dbReference type="ARBA" id="ARBA00022989"/>
    </source>
</evidence>
<keyword evidence="2" id="KW-0813">Transport</keyword>
<feature type="transmembrane region" description="Helical" evidence="6">
    <location>
        <begin position="355"/>
        <end position="379"/>
    </location>
</feature>
<evidence type="ECO:0000256" key="1">
    <source>
        <dbReference type="ARBA" id="ARBA00004651"/>
    </source>
</evidence>
<sequence>MKKQGNNKTLVLIGLLLGLVFSELDQTVVSTALPTIIRDLHGMTLYGWVAGIYMLSITMFMPIFGKLADIYGRKKIYLSCVALFMVGSIISGLADSMTILLIGRGVQGIGAGGLMPLAMIIIGDTFPLEQRAKVQSLVGPLLILPQLIGPTIGGYFVSYVSWHWIFLINIPVGLIAAFIVSKGLQEAVSTEKKSIDWAGAFTLVLAMLSLLLAPVLIDIKGYTWSSPVIIGLLTLFAALTLLFIRIESKTKEPIIPLVLFRNRSVIVLSCIVFLTMLGVMGGMSGFPFFAQNVMDMSPTASGYLSLAFMAGAIPASVLCGNLITKIAYKKLFIVSFIFPIVSYVLLSRIHVDTTVIYIIVAFFILGLGIGVLFGSDNLIVQESVAKEHSGVGVATVQLFQAIGTTLGFSIFGSLLSRNIASSLSGLSDQFPEGTAETILNGGTPQGLSDDLLLQIKVVFAEAFQHIFAIGIIFAIVAFIACWFMRKEVLTNAEEVVTAKEALTNTEETLTAKEALTTNT</sequence>
<proteinExistence type="predicted"/>
<comment type="subcellular location">
    <subcellularLocation>
        <location evidence="1">Cell membrane</location>
        <topology evidence="1">Multi-pass membrane protein</topology>
    </subcellularLocation>
</comment>
<feature type="transmembrane region" description="Helical" evidence="6">
    <location>
        <begin position="462"/>
        <end position="483"/>
    </location>
</feature>
<feature type="transmembrane region" description="Helical" evidence="6">
    <location>
        <begin position="265"/>
        <end position="290"/>
    </location>
</feature>
<reference evidence="8 9" key="1">
    <citation type="submission" date="2019-10" db="EMBL/GenBank/DDBJ databases">
        <title>Description of Paenibacillus terrestris sp. nov.</title>
        <authorList>
            <person name="Carlier A."/>
            <person name="Qi S."/>
        </authorList>
    </citation>
    <scope>NUCLEOTIDE SEQUENCE [LARGE SCALE GENOMIC DNA]</scope>
    <source>
        <strain evidence="8 9">LMG 31458</strain>
    </source>
</reference>
<feature type="domain" description="Major facilitator superfamily (MFS) profile" evidence="7">
    <location>
        <begin position="11"/>
        <end position="489"/>
    </location>
</feature>
<dbReference type="Proteomes" id="UP000616779">
    <property type="component" value="Unassembled WGS sequence"/>
</dbReference>
<evidence type="ECO:0000259" key="7">
    <source>
        <dbReference type="PROSITE" id="PS50850"/>
    </source>
</evidence>
<evidence type="ECO:0000256" key="3">
    <source>
        <dbReference type="ARBA" id="ARBA00022692"/>
    </source>
</evidence>
<dbReference type="PANTHER" id="PTHR23501:SF197">
    <property type="entry name" value="COMD"/>
    <property type="match status" value="1"/>
</dbReference>
<dbReference type="Gene3D" id="1.20.1250.20">
    <property type="entry name" value="MFS general substrate transporter like domains"/>
    <property type="match status" value="1"/>
</dbReference>
<feature type="transmembrane region" description="Helical" evidence="6">
    <location>
        <begin position="76"/>
        <end position="94"/>
    </location>
</feature>
<keyword evidence="9" id="KW-1185">Reference proteome</keyword>
<name>A0ABX1XT30_9BACL</name>
<dbReference type="RefSeq" id="WP_171642375.1">
    <property type="nucleotide sequence ID" value="NZ_WHOA01000041.1"/>
</dbReference>
<protein>
    <submittedName>
        <fullName evidence="8">MFS transporter</fullName>
    </submittedName>
</protein>
<feature type="transmembrane region" description="Helical" evidence="6">
    <location>
        <begin position="138"/>
        <end position="158"/>
    </location>
</feature>
<dbReference type="Pfam" id="PF07690">
    <property type="entry name" value="MFS_1"/>
    <property type="match status" value="2"/>
</dbReference>
<gene>
    <name evidence="8" type="ORF">GC098_07105</name>
</gene>
<dbReference type="PANTHER" id="PTHR23501">
    <property type="entry name" value="MAJOR FACILITATOR SUPERFAMILY"/>
    <property type="match status" value="1"/>
</dbReference>
<organism evidence="8 9">
    <name type="scientific">Paenibacillus phytorum</name>
    <dbReference type="NCBI Taxonomy" id="2654977"/>
    <lineage>
        <taxon>Bacteria</taxon>
        <taxon>Bacillati</taxon>
        <taxon>Bacillota</taxon>
        <taxon>Bacilli</taxon>
        <taxon>Bacillales</taxon>
        <taxon>Paenibacillaceae</taxon>
        <taxon>Paenibacillus</taxon>
    </lineage>
</organism>
<keyword evidence="4 6" id="KW-1133">Transmembrane helix</keyword>
<dbReference type="InterPro" id="IPR011701">
    <property type="entry name" value="MFS"/>
</dbReference>
<accession>A0ABX1XT30</accession>
<evidence type="ECO:0000256" key="5">
    <source>
        <dbReference type="ARBA" id="ARBA00023136"/>
    </source>
</evidence>
<evidence type="ECO:0000313" key="9">
    <source>
        <dbReference type="Proteomes" id="UP000616779"/>
    </source>
</evidence>
<evidence type="ECO:0000256" key="2">
    <source>
        <dbReference type="ARBA" id="ARBA00022448"/>
    </source>
</evidence>